<feature type="domain" description="CAAX prenyl protease 2/Lysostaphin resistance protein A-like" evidence="2">
    <location>
        <begin position="155"/>
        <end position="250"/>
    </location>
</feature>
<protein>
    <submittedName>
        <fullName evidence="3">CPBP family intramembrane glutamic endopeptidase</fullName>
        <ecNumber evidence="3">3.4.-.-</ecNumber>
    </submittedName>
</protein>
<proteinExistence type="predicted"/>
<accession>A0ABW6II98</accession>
<dbReference type="RefSeq" id="WP_377966759.1">
    <property type="nucleotide sequence ID" value="NZ_JBHZOL010000091.1"/>
</dbReference>
<keyword evidence="1" id="KW-1133">Transmembrane helix</keyword>
<keyword evidence="4" id="KW-1185">Reference proteome</keyword>
<evidence type="ECO:0000313" key="4">
    <source>
        <dbReference type="Proteomes" id="UP001600165"/>
    </source>
</evidence>
<comment type="caution">
    <text evidence="3">The sequence shown here is derived from an EMBL/GenBank/DDBJ whole genome shotgun (WGS) entry which is preliminary data.</text>
</comment>
<dbReference type="PANTHER" id="PTHR39430">
    <property type="entry name" value="MEMBRANE-ASSOCIATED PROTEASE-RELATED"/>
    <property type="match status" value="1"/>
</dbReference>
<name>A0ABW6II98_9CYAN</name>
<dbReference type="EMBL" id="JBHZOL010000091">
    <property type="protein sequence ID" value="MFE4107744.1"/>
    <property type="molecule type" value="Genomic_DNA"/>
</dbReference>
<dbReference type="InterPro" id="IPR003675">
    <property type="entry name" value="Rce1/LyrA-like_dom"/>
</dbReference>
<feature type="transmembrane region" description="Helical" evidence="1">
    <location>
        <begin position="240"/>
        <end position="259"/>
    </location>
</feature>
<feature type="transmembrane region" description="Helical" evidence="1">
    <location>
        <begin position="177"/>
        <end position="202"/>
    </location>
</feature>
<feature type="transmembrane region" description="Helical" evidence="1">
    <location>
        <begin position="20"/>
        <end position="46"/>
    </location>
</feature>
<dbReference type="PANTHER" id="PTHR39430:SF1">
    <property type="entry name" value="PROTEASE"/>
    <property type="match status" value="1"/>
</dbReference>
<feature type="transmembrane region" description="Helical" evidence="1">
    <location>
        <begin position="279"/>
        <end position="296"/>
    </location>
</feature>
<dbReference type="Proteomes" id="UP001600165">
    <property type="component" value="Unassembled WGS sequence"/>
</dbReference>
<feature type="transmembrane region" description="Helical" evidence="1">
    <location>
        <begin position="146"/>
        <end position="165"/>
    </location>
</feature>
<evidence type="ECO:0000259" key="2">
    <source>
        <dbReference type="Pfam" id="PF02517"/>
    </source>
</evidence>
<feature type="transmembrane region" description="Helical" evidence="1">
    <location>
        <begin position="73"/>
        <end position="94"/>
    </location>
</feature>
<keyword evidence="1" id="KW-0812">Transmembrane</keyword>
<dbReference type="EC" id="3.4.-.-" evidence="3"/>
<dbReference type="Pfam" id="PF02517">
    <property type="entry name" value="Rce1-like"/>
    <property type="match status" value="1"/>
</dbReference>
<keyword evidence="3" id="KW-0378">Hydrolase</keyword>
<gene>
    <name evidence="3" type="ORF">ACFVKH_15760</name>
</gene>
<keyword evidence="1" id="KW-0472">Membrane</keyword>
<evidence type="ECO:0000313" key="3">
    <source>
        <dbReference type="EMBL" id="MFE4107744.1"/>
    </source>
</evidence>
<sequence length="306" mass="34451">MGQSYLDQAKQGKNRWWRYVLGVALIVFAWLVVGGIVAAIAAIAWLNWQSTASGVPLTNLDQALMGLLQSPTLTAYVLNNLPFICFYGGLWVVIRRLHQRPFLSLLSTDRTFAGDRFWLGFGLWFLLLGIPSLIDYGFHNESYQRIAAITHWLRFLPFAFVLTPLQVAAEELLFRGYLLQALGLISRNSFFLIGINGALFALPHLANPELQRGAIWLILIYFAIGAFLALVTLKENRLEMALGIHTANNILVVVFINSIDSAVPAPTLLTVQETGDPRLTLILLLGQMLIFYYLCFRRSLRRPQLD</sequence>
<feature type="transmembrane region" description="Helical" evidence="1">
    <location>
        <begin position="214"/>
        <end position="233"/>
    </location>
</feature>
<reference evidence="3 4" key="1">
    <citation type="submission" date="2024-10" db="EMBL/GenBank/DDBJ databases">
        <authorList>
            <person name="Ratan Roy A."/>
            <person name="Morales Sandoval P.H."/>
            <person name="De Los Santos Villalobos S."/>
            <person name="Chakraborty S."/>
            <person name="Mukherjee J."/>
        </authorList>
    </citation>
    <scope>NUCLEOTIDE SEQUENCE [LARGE SCALE GENOMIC DNA]</scope>
    <source>
        <strain evidence="3 4">S1</strain>
    </source>
</reference>
<evidence type="ECO:0000256" key="1">
    <source>
        <dbReference type="SAM" id="Phobius"/>
    </source>
</evidence>
<organism evidence="3 4">
    <name type="scientific">Almyronema epifaneia S1</name>
    <dbReference type="NCBI Taxonomy" id="2991925"/>
    <lineage>
        <taxon>Bacteria</taxon>
        <taxon>Bacillati</taxon>
        <taxon>Cyanobacteriota</taxon>
        <taxon>Cyanophyceae</taxon>
        <taxon>Nodosilineales</taxon>
        <taxon>Nodosilineaceae</taxon>
        <taxon>Almyronema</taxon>
        <taxon>Almyronema epifaneia</taxon>
    </lineage>
</organism>
<dbReference type="GO" id="GO:0016787">
    <property type="term" value="F:hydrolase activity"/>
    <property type="evidence" value="ECO:0007669"/>
    <property type="project" value="UniProtKB-KW"/>
</dbReference>
<feature type="transmembrane region" description="Helical" evidence="1">
    <location>
        <begin position="115"/>
        <end position="134"/>
    </location>
</feature>